<keyword evidence="4 8" id="KW-0812">Transmembrane</keyword>
<dbReference type="GO" id="GO:0005886">
    <property type="term" value="C:plasma membrane"/>
    <property type="evidence" value="ECO:0007669"/>
    <property type="project" value="UniProtKB-SubCell"/>
</dbReference>
<dbReference type="AlphaFoldDB" id="A0A916NMG2"/>
<comment type="similarity">
    <text evidence="2">Belongs to the UPF0126 family.</text>
</comment>
<keyword evidence="6 8" id="KW-0472">Membrane</keyword>
<sequence length="297" mass="30949">MRPRERVTPPRPYDQEPSHCTACENGRVLDQTFTVPLAPDLAAVAVGSLQGGLFAAGFKRLDLLGVAIVGIATGIGGGFLRDILLGVTPAAFSNNAYLLTATISALVGMLLLRLFERVDWLVTSLDALSIGLYGAIGTTKALSMGLPVVPALFVGTVSAVGGGFVRDLLLNIPIAVMHVGSFYAMAAMGGILVLLVALALGLPVLAAAIACVVVSTVLRLFAVRFGWSLPEQRALSRLRLRRRRQVEAAIDEALHTGAITLPDLPADEGGRDDTSGDDGRDLGNGNSGGTGRDGRPD</sequence>
<feature type="compositionally biased region" description="Basic and acidic residues" evidence="7">
    <location>
        <begin position="268"/>
        <end position="281"/>
    </location>
</feature>
<comment type="caution">
    <text evidence="10">The sequence shown here is derived from an EMBL/GenBank/DDBJ whole genome shotgun (WGS) entry which is preliminary data.</text>
</comment>
<evidence type="ECO:0000313" key="11">
    <source>
        <dbReference type="Proteomes" id="UP000693892"/>
    </source>
</evidence>
<keyword evidence="3" id="KW-1003">Cell membrane</keyword>
<proteinExistence type="inferred from homology"/>
<keyword evidence="5 8" id="KW-1133">Transmembrane helix</keyword>
<feature type="domain" description="Glycine transporter" evidence="9">
    <location>
        <begin position="125"/>
        <end position="196"/>
    </location>
</feature>
<evidence type="ECO:0000256" key="5">
    <source>
        <dbReference type="ARBA" id="ARBA00022989"/>
    </source>
</evidence>
<evidence type="ECO:0000256" key="3">
    <source>
        <dbReference type="ARBA" id="ARBA00022475"/>
    </source>
</evidence>
<feature type="transmembrane region" description="Helical" evidence="8">
    <location>
        <begin position="206"/>
        <end position="227"/>
    </location>
</feature>
<evidence type="ECO:0000256" key="2">
    <source>
        <dbReference type="ARBA" id="ARBA00008193"/>
    </source>
</evidence>
<evidence type="ECO:0000313" key="10">
    <source>
        <dbReference type="EMBL" id="CAG7605301.1"/>
    </source>
</evidence>
<protein>
    <recommendedName>
        <fullName evidence="9">Glycine transporter domain-containing protein</fullName>
    </recommendedName>
</protein>
<dbReference type="EMBL" id="CAJVAP010000007">
    <property type="protein sequence ID" value="CAG7605301.1"/>
    <property type="molecule type" value="Genomic_DNA"/>
</dbReference>
<evidence type="ECO:0000256" key="8">
    <source>
        <dbReference type="SAM" id="Phobius"/>
    </source>
</evidence>
<dbReference type="Pfam" id="PF03458">
    <property type="entry name" value="Gly_transporter"/>
    <property type="match status" value="2"/>
</dbReference>
<evidence type="ECO:0000259" key="9">
    <source>
        <dbReference type="Pfam" id="PF03458"/>
    </source>
</evidence>
<feature type="transmembrane region" description="Helical" evidence="8">
    <location>
        <begin position="96"/>
        <end position="115"/>
    </location>
</feature>
<dbReference type="PANTHER" id="PTHR30506">
    <property type="entry name" value="INNER MEMBRANE PROTEIN"/>
    <property type="match status" value="1"/>
</dbReference>
<gene>
    <name evidence="10" type="ORF">LEUCIP111803_00816</name>
</gene>
<evidence type="ECO:0000256" key="4">
    <source>
        <dbReference type="ARBA" id="ARBA00022692"/>
    </source>
</evidence>
<dbReference type="InterPro" id="IPR005115">
    <property type="entry name" value="Gly_transporter"/>
</dbReference>
<accession>A0A916NMG2</accession>
<evidence type="ECO:0000256" key="6">
    <source>
        <dbReference type="ARBA" id="ARBA00023136"/>
    </source>
</evidence>
<feature type="transmembrane region" description="Helical" evidence="8">
    <location>
        <begin position="181"/>
        <end position="200"/>
    </location>
</feature>
<feature type="transmembrane region" description="Helical" evidence="8">
    <location>
        <begin position="63"/>
        <end position="84"/>
    </location>
</feature>
<feature type="domain" description="Glycine transporter" evidence="9">
    <location>
        <begin position="40"/>
        <end position="111"/>
    </location>
</feature>
<feature type="transmembrane region" description="Helical" evidence="8">
    <location>
        <begin position="148"/>
        <end position="169"/>
    </location>
</feature>
<organism evidence="10 11">
    <name type="scientific">Leucobacter soli</name>
    <dbReference type="NCBI Taxonomy" id="2812850"/>
    <lineage>
        <taxon>Bacteria</taxon>
        <taxon>Bacillati</taxon>
        <taxon>Actinomycetota</taxon>
        <taxon>Actinomycetes</taxon>
        <taxon>Micrococcales</taxon>
        <taxon>Microbacteriaceae</taxon>
        <taxon>Leucobacter</taxon>
    </lineage>
</organism>
<reference evidence="10" key="1">
    <citation type="submission" date="2021-06" db="EMBL/GenBank/DDBJ databases">
        <authorList>
            <person name="Criscuolo A."/>
        </authorList>
    </citation>
    <scope>NUCLEOTIDE SEQUENCE</scope>
    <source>
        <strain evidence="10">CIP111803</strain>
    </source>
</reference>
<keyword evidence="11" id="KW-1185">Reference proteome</keyword>
<evidence type="ECO:0000256" key="7">
    <source>
        <dbReference type="SAM" id="MobiDB-lite"/>
    </source>
</evidence>
<dbReference type="Proteomes" id="UP000693892">
    <property type="component" value="Unassembled WGS sequence"/>
</dbReference>
<dbReference type="PANTHER" id="PTHR30506:SF3">
    <property type="entry name" value="UPF0126 INNER MEMBRANE PROTEIN YADS-RELATED"/>
    <property type="match status" value="1"/>
</dbReference>
<feature type="region of interest" description="Disordered" evidence="7">
    <location>
        <begin position="260"/>
        <end position="297"/>
    </location>
</feature>
<name>A0A916NMG2_9MICO</name>
<comment type="subcellular location">
    <subcellularLocation>
        <location evidence="1">Cell membrane</location>
        <topology evidence="1">Multi-pass membrane protein</topology>
    </subcellularLocation>
</comment>
<evidence type="ECO:0000256" key="1">
    <source>
        <dbReference type="ARBA" id="ARBA00004651"/>
    </source>
</evidence>